<proteinExistence type="inferred from homology"/>
<comment type="caution">
    <text evidence="6">The sequence shown here is derived from an EMBL/GenBank/DDBJ whole genome shotgun (WGS) entry which is preliminary data.</text>
</comment>
<sequence length="342" mass="39258">MDDDGLLCDEVLDLTPPPLNESSAVELRRLQQPSVAYNAAAPFSREEFEEAVRILVENERKHMPEPGYADYLQSNTLVYNARFKAVRWIIGSQKRLSLSPESIFCAANYIDRFISLRKCEGWECCMFDLLSIACLYVASKFNETHLPSLHAIQMEGIEHPFEDDLIRRMELSLVEALGWKMRSITPYSYLQLVEWNHTLIPCNFTVEDDVLMKTSHAVTEMLLGLLFDPKFLEFRPSVVAEATLQCVLKDVIIPSRGCNLRYSEHFTSLLPQDQKDGLKVCLEMMNKRRSREETKEECESSTSNNNHSIDISSVKRKREIVPCIVLQNWGGEQKRVKESRGG</sequence>
<evidence type="ECO:0000256" key="1">
    <source>
        <dbReference type="ARBA" id="ARBA00022618"/>
    </source>
</evidence>
<keyword evidence="7" id="KW-1185">Reference proteome</keyword>
<dbReference type="Proteomes" id="UP001152523">
    <property type="component" value="Unassembled WGS sequence"/>
</dbReference>
<organism evidence="6 7">
    <name type="scientific">Cuscuta epithymum</name>
    <dbReference type="NCBI Taxonomy" id="186058"/>
    <lineage>
        <taxon>Eukaryota</taxon>
        <taxon>Viridiplantae</taxon>
        <taxon>Streptophyta</taxon>
        <taxon>Embryophyta</taxon>
        <taxon>Tracheophyta</taxon>
        <taxon>Spermatophyta</taxon>
        <taxon>Magnoliopsida</taxon>
        <taxon>eudicotyledons</taxon>
        <taxon>Gunneridae</taxon>
        <taxon>Pentapetalae</taxon>
        <taxon>asterids</taxon>
        <taxon>lamiids</taxon>
        <taxon>Solanales</taxon>
        <taxon>Convolvulaceae</taxon>
        <taxon>Cuscuteae</taxon>
        <taxon>Cuscuta</taxon>
        <taxon>Cuscuta subgen. Cuscuta</taxon>
    </lineage>
</organism>
<dbReference type="InterPro" id="IPR039361">
    <property type="entry name" value="Cyclin"/>
</dbReference>
<dbReference type="AlphaFoldDB" id="A0AAV0CLC3"/>
<evidence type="ECO:0000313" key="7">
    <source>
        <dbReference type="Proteomes" id="UP001152523"/>
    </source>
</evidence>
<dbReference type="SUPFAM" id="SSF47954">
    <property type="entry name" value="Cyclin-like"/>
    <property type="match status" value="1"/>
</dbReference>
<comment type="similarity">
    <text evidence="4">Belongs to the cyclin family.</text>
</comment>
<evidence type="ECO:0000313" key="6">
    <source>
        <dbReference type="EMBL" id="CAH9079338.1"/>
    </source>
</evidence>
<dbReference type="CDD" id="cd20544">
    <property type="entry name" value="CYCLIN_AtCycD-like_rpt2"/>
    <property type="match status" value="1"/>
</dbReference>
<protein>
    <recommendedName>
        <fullName evidence="5">Cyclin-like domain-containing protein</fullName>
    </recommendedName>
</protein>
<dbReference type="InterPro" id="IPR006671">
    <property type="entry name" value="Cyclin_N"/>
</dbReference>
<name>A0AAV0CLC3_9ASTE</name>
<evidence type="ECO:0000259" key="5">
    <source>
        <dbReference type="SMART" id="SM00385"/>
    </source>
</evidence>
<evidence type="ECO:0000256" key="2">
    <source>
        <dbReference type="ARBA" id="ARBA00023127"/>
    </source>
</evidence>
<dbReference type="GO" id="GO:0051301">
    <property type="term" value="P:cell division"/>
    <property type="evidence" value="ECO:0007669"/>
    <property type="project" value="UniProtKB-KW"/>
</dbReference>
<evidence type="ECO:0000256" key="4">
    <source>
        <dbReference type="RuleBase" id="RU000383"/>
    </source>
</evidence>
<dbReference type="Pfam" id="PF02984">
    <property type="entry name" value="Cyclin_C"/>
    <property type="match status" value="1"/>
</dbReference>
<keyword evidence="3" id="KW-0131">Cell cycle</keyword>
<feature type="domain" description="Cyclin-like" evidence="5">
    <location>
        <begin position="87"/>
        <end position="175"/>
    </location>
</feature>
<keyword evidence="2 4" id="KW-0195">Cyclin</keyword>
<dbReference type="Gene3D" id="1.10.472.10">
    <property type="entry name" value="Cyclin-like"/>
    <property type="match status" value="2"/>
</dbReference>
<accession>A0AAV0CLC3</accession>
<dbReference type="Pfam" id="PF00134">
    <property type="entry name" value="Cyclin_N"/>
    <property type="match status" value="1"/>
</dbReference>
<dbReference type="PANTHER" id="PTHR10177">
    <property type="entry name" value="CYCLINS"/>
    <property type="match status" value="1"/>
</dbReference>
<dbReference type="InterPro" id="IPR036915">
    <property type="entry name" value="Cyclin-like_sf"/>
</dbReference>
<evidence type="ECO:0000256" key="3">
    <source>
        <dbReference type="ARBA" id="ARBA00023306"/>
    </source>
</evidence>
<dbReference type="InterPro" id="IPR013763">
    <property type="entry name" value="Cyclin-like_dom"/>
</dbReference>
<dbReference type="InterPro" id="IPR004367">
    <property type="entry name" value="Cyclin_C-dom"/>
</dbReference>
<keyword evidence="1" id="KW-0132">Cell division</keyword>
<reference evidence="6" key="1">
    <citation type="submission" date="2022-07" db="EMBL/GenBank/DDBJ databases">
        <authorList>
            <person name="Macas J."/>
            <person name="Novak P."/>
            <person name="Neumann P."/>
        </authorList>
    </citation>
    <scope>NUCLEOTIDE SEQUENCE</scope>
</reference>
<gene>
    <name evidence="6" type="ORF">CEPIT_LOCUS6858</name>
</gene>
<dbReference type="EMBL" id="CAMAPF010000033">
    <property type="protein sequence ID" value="CAH9079338.1"/>
    <property type="molecule type" value="Genomic_DNA"/>
</dbReference>
<dbReference type="SMART" id="SM00385">
    <property type="entry name" value="CYCLIN"/>
    <property type="match status" value="1"/>
</dbReference>